<accession>A0A1A6C4W3</accession>
<dbReference type="AlphaFoldDB" id="A0A1A6C4W3"/>
<reference evidence="2 3" key="1">
    <citation type="journal article" date="2014" name="Genome Announc.">
        <title>Draft Genome Sequence of the Iron-Oxidizing, Acidophilic, and Halotolerant 'Thiobacillus prosperus' Type Strain DSM 5130.</title>
        <authorList>
            <person name="Ossandon F.J."/>
            <person name="Cardenas J.P."/>
            <person name="Corbett M."/>
            <person name="Quatrini R."/>
            <person name="Holmes D.S."/>
            <person name="Watkin E."/>
        </authorList>
    </citation>
    <scope>NUCLEOTIDE SEQUENCE [LARGE SCALE GENOMIC DNA]</scope>
    <source>
        <strain evidence="2 3">DSM 5130</strain>
    </source>
</reference>
<feature type="region of interest" description="Disordered" evidence="1">
    <location>
        <begin position="55"/>
        <end position="86"/>
    </location>
</feature>
<organism evidence="2 3">
    <name type="scientific">Acidihalobacter prosperus</name>
    <dbReference type="NCBI Taxonomy" id="160660"/>
    <lineage>
        <taxon>Bacteria</taxon>
        <taxon>Pseudomonadati</taxon>
        <taxon>Pseudomonadota</taxon>
        <taxon>Gammaproteobacteria</taxon>
        <taxon>Chromatiales</taxon>
        <taxon>Ectothiorhodospiraceae</taxon>
        <taxon>Acidihalobacter</taxon>
    </lineage>
</organism>
<gene>
    <name evidence="2" type="ORF">Thpro_021926</name>
</gene>
<evidence type="ECO:0000256" key="1">
    <source>
        <dbReference type="SAM" id="MobiDB-lite"/>
    </source>
</evidence>
<feature type="compositionally biased region" description="Polar residues" evidence="1">
    <location>
        <begin position="65"/>
        <end position="86"/>
    </location>
</feature>
<sequence length="86" mass="8936">MQTAAADALNPADPVGMGLNAPLSDGVLSGVRGRGAETDLKVGNQVAVVLWDELNKQGTRGGNNGQLTQDRGSNNHQVNSILISRQ</sequence>
<dbReference type="EMBL" id="JQSG02000003">
    <property type="protein sequence ID" value="OBS09598.1"/>
    <property type="molecule type" value="Genomic_DNA"/>
</dbReference>
<protein>
    <submittedName>
        <fullName evidence="2">Uncharacterized protein</fullName>
    </submittedName>
</protein>
<comment type="caution">
    <text evidence="2">The sequence shown here is derived from an EMBL/GenBank/DDBJ whole genome shotgun (WGS) entry which is preliminary data.</text>
</comment>
<name>A0A1A6C4W3_9GAMM</name>
<evidence type="ECO:0000313" key="2">
    <source>
        <dbReference type="EMBL" id="OBS09598.1"/>
    </source>
</evidence>
<keyword evidence="3" id="KW-1185">Reference proteome</keyword>
<dbReference type="Proteomes" id="UP000029273">
    <property type="component" value="Unassembled WGS sequence"/>
</dbReference>
<proteinExistence type="predicted"/>
<evidence type="ECO:0000313" key="3">
    <source>
        <dbReference type="Proteomes" id="UP000029273"/>
    </source>
</evidence>